<name>A0A8H7NZX7_9APHY</name>
<sequence length="54" mass="6156">MRVQCVAKQIGTLGCPISWRRLSASKLSYGFRSGGKWVVLFVMCYLRPSTFRLT</sequence>
<organism evidence="1 2">
    <name type="scientific">Rhodonia placenta</name>
    <dbReference type="NCBI Taxonomy" id="104341"/>
    <lineage>
        <taxon>Eukaryota</taxon>
        <taxon>Fungi</taxon>
        <taxon>Dikarya</taxon>
        <taxon>Basidiomycota</taxon>
        <taxon>Agaricomycotina</taxon>
        <taxon>Agaricomycetes</taxon>
        <taxon>Polyporales</taxon>
        <taxon>Adustoporiaceae</taxon>
        <taxon>Rhodonia</taxon>
    </lineage>
</organism>
<protein>
    <submittedName>
        <fullName evidence="1">Uncharacterized protein</fullName>
    </submittedName>
</protein>
<accession>A0A8H7NZX7</accession>
<evidence type="ECO:0000313" key="1">
    <source>
        <dbReference type="EMBL" id="KAF9811633.1"/>
    </source>
</evidence>
<reference evidence="1" key="2">
    <citation type="journal article" name="Front. Microbiol.">
        <title>Degradative Capacity of Two Strains of Rhodonia placenta: From Phenotype to Genotype.</title>
        <authorList>
            <person name="Kolle M."/>
            <person name="Horta M.A.C."/>
            <person name="Nowrousian M."/>
            <person name="Ohm R.A."/>
            <person name="Benz J.P."/>
            <person name="Pilgard A."/>
        </authorList>
    </citation>
    <scope>NUCLEOTIDE SEQUENCE</scope>
    <source>
        <strain evidence="1">FPRL280</strain>
    </source>
</reference>
<dbReference type="AlphaFoldDB" id="A0A8H7NZX7"/>
<comment type="caution">
    <text evidence="1">The sequence shown here is derived from an EMBL/GenBank/DDBJ whole genome shotgun (WGS) entry which is preliminary data.</text>
</comment>
<dbReference type="EMBL" id="JADOXO010000148">
    <property type="protein sequence ID" value="KAF9811633.1"/>
    <property type="molecule type" value="Genomic_DNA"/>
</dbReference>
<reference evidence="1" key="1">
    <citation type="submission" date="2020-11" db="EMBL/GenBank/DDBJ databases">
        <authorList>
            <person name="Koelle M."/>
            <person name="Horta M.A.C."/>
            <person name="Nowrousian M."/>
            <person name="Ohm R.A."/>
            <person name="Benz P."/>
            <person name="Pilgard A."/>
        </authorList>
    </citation>
    <scope>NUCLEOTIDE SEQUENCE</scope>
    <source>
        <strain evidence="1">FPRL280</strain>
    </source>
</reference>
<gene>
    <name evidence="1" type="ORF">IEO21_06512</name>
</gene>
<proteinExistence type="predicted"/>
<evidence type="ECO:0000313" key="2">
    <source>
        <dbReference type="Proteomes" id="UP000639403"/>
    </source>
</evidence>
<dbReference type="Proteomes" id="UP000639403">
    <property type="component" value="Unassembled WGS sequence"/>
</dbReference>